<dbReference type="PANTHER" id="PTHR36529">
    <property type="entry name" value="SLL1095 PROTEIN"/>
    <property type="match status" value="1"/>
</dbReference>
<organism evidence="1 2">
    <name type="scientific">Aquimarina amphilecti</name>
    <dbReference type="NCBI Taxonomy" id="1038014"/>
    <lineage>
        <taxon>Bacteria</taxon>
        <taxon>Pseudomonadati</taxon>
        <taxon>Bacteroidota</taxon>
        <taxon>Flavobacteriia</taxon>
        <taxon>Flavobacteriales</taxon>
        <taxon>Flavobacteriaceae</taxon>
        <taxon>Aquimarina</taxon>
    </lineage>
</organism>
<dbReference type="Pfam" id="PF09837">
    <property type="entry name" value="DUF2064"/>
    <property type="match status" value="1"/>
</dbReference>
<dbReference type="SUPFAM" id="SSF53448">
    <property type="entry name" value="Nucleotide-diphospho-sugar transferases"/>
    <property type="match status" value="1"/>
</dbReference>
<accession>A0A1H7SEB9</accession>
<dbReference type="STRING" id="1038014.SAMN04487910_3124"/>
<evidence type="ECO:0008006" key="3">
    <source>
        <dbReference type="Google" id="ProtNLM"/>
    </source>
</evidence>
<keyword evidence="2" id="KW-1185">Reference proteome</keyword>
<protein>
    <recommendedName>
        <fullName evidence="3">DUF2064 domain-containing protein</fullName>
    </recommendedName>
</protein>
<dbReference type="Proteomes" id="UP000198521">
    <property type="component" value="Unassembled WGS sequence"/>
</dbReference>
<gene>
    <name evidence="1" type="ORF">SAMN04487910_3124</name>
</gene>
<dbReference type="InterPro" id="IPR018641">
    <property type="entry name" value="Trfase_1_rSAM/seldom-assoc"/>
</dbReference>
<dbReference type="InterPro" id="IPR029044">
    <property type="entry name" value="Nucleotide-diphossugar_trans"/>
</dbReference>
<evidence type="ECO:0000313" key="2">
    <source>
        <dbReference type="Proteomes" id="UP000198521"/>
    </source>
</evidence>
<dbReference type="Gene3D" id="3.90.550.10">
    <property type="entry name" value="Spore Coat Polysaccharide Biosynthesis Protein SpsA, Chain A"/>
    <property type="match status" value="1"/>
</dbReference>
<evidence type="ECO:0000313" key="1">
    <source>
        <dbReference type="EMBL" id="SEL70748.1"/>
    </source>
</evidence>
<dbReference type="RefSeq" id="WP_091410161.1">
    <property type="nucleotide sequence ID" value="NZ_FOAB01000005.1"/>
</dbReference>
<proteinExistence type="predicted"/>
<dbReference type="PANTHER" id="PTHR36529:SF1">
    <property type="entry name" value="GLYCOSYLTRANSFERASE"/>
    <property type="match status" value="1"/>
</dbReference>
<name>A0A1H7SEB9_AQUAM</name>
<reference evidence="1 2" key="1">
    <citation type="submission" date="2016-10" db="EMBL/GenBank/DDBJ databases">
        <authorList>
            <person name="de Groot N.N."/>
        </authorList>
    </citation>
    <scope>NUCLEOTIDE SEQUENCE [LARGE SCALE GENOMIC DNA]</scope>
    <source>
        <strain evidence="1 2">DSM 25232</strain>
    </source>
</reference>
<dbReference type="AlphaFoldDB" id="A0A1H7SEB9"/>
<dbReference type="OrthoDB" id="9798250at2"/>
<sequence>MICNKKNIAILVFALSQEEEIKRKPFLKNSSLQSDLTSRTITLVEKTGLDYFIYNEQLQLGTNFGERFANAIHEIYQKGYDAVISIGNDTPNLSKVHLSKAVETIQEEQSVIGPSFDGGFYLIGLHKETFNRKEFAEFSWNTSNVRKELYTYLGSYNKSFCQLDFLHDLDHFSDIINIYKTLPFLLKKLRSVLQRIFQKGKKTTSSGQILLLHISLKTYYNKGSPHLIY</sequence>
<dbReference type="EMBL" id="FOAB01000005">
    <property type="protein sequence ID" value="SEL70748.1"/>
    <property type="molecule type" value="Genomic_DNA"/>
</dbReference>